<dbReference type="EMBL" id="JAUSRG010000015">
    <property type="protein sequence ID" value="MDP9906919.1"/>
    <property type="molecule type" value="Genomic_DNA"/>
</dbReference>
<evidence type="ECO:0000313" key="6">
    <source>
        <dbReference type="Proteomes" id="UP001242995"/>
    </source>
</evidence>
<dbReference type="Proteomes" id="UP001242995">
    <property type="component" value="Unassembled WGS sequence"/>
</dbReference>
<dbReference type="RefSeq" id="WP_059388831.1">
    <property type="nucleotide sequence ID" value="NZ_JAUSRG010000015.1"/>
</dbReference>
<evidence type="ECO:0000256" key="1">
    <source>
        <dbReference type="SAM" id="MobiDB-lite"/>
    </source>
</evidence>
<feature type="transmembrane region" description="Helical" evidence="2">
    <location>
        <begin position="6"/>
        <end position="29"/>
    </location>
</feature>
<keyword evidence="5" id="KW-1185">Reference proteome</keyword>
<keyword evidence="2" id="KW-0472">Membrane</keyword>
<name>A0AAW8DJ80_9MICC</name>
<keyword evidence="2" id="KW-1133">Transmembrane helix</keyword>
<keyword evidence="3" id="KW-0687">Ribonucleoprotein</keyword>
<comment type="caution">
    <text evidence="3">The sequence shown here is derived from an EMBL/GenBank/DDBJ whole genome shotgun (WGS) entry which is preliminary data.</text>
</comment>
<reference evidence="3 5" key="1">
    <citation type="submission" date="2023-07" db="EMBL/GenBank/DDBJ databases">
        <title>Sorghum-associated microbial communities from plants grown in Nebraska, USA.</title>
        <authorList>
            <person name="Schachtman D."/>
        </authorList>
    </citation>
    <scope>NUCLEOTIDE SEQUENCE</scope>
    <source>
        <strain evidence="3">DS1006</strain>
        <strain evidence="4 5">DS1016</strain>
    </source>
</reference>
<organism evidence="3 6">
    <name type="scientific">Arthrobacter bambusae</name>
    <dbReference type="NCBI Taxonomy" id="1338426"/>
    <lineage>
        <taxon>Bacteria</taxon>
        <taxon>Bacillati</taxon>
        <taxon>Actinomycetota</taxon>
        <taxon>Actinomycetes</taxon>
        <taxon>Micrococcales</taxon>
        <taxon>Micrococcaceae</taxon>
        <taxon>Arthrobacter</taxon>
    </lineage>
</organism>
<dbReference type="EMBL" id="JAUSTF010000013">
    <property type="protein sequence ID" value="MDQ0182597.1"/>
    <property type="molecule type" value="Genomic_DNA"/>
</dbReference>
<keyword evidence="2" id="KW-0812">Transmembrane</keyword>
<feature type="region of interest" description="Disordered" evidence="1">
    <location>
        <begin position="63"/>
        <end position="107"/>
    </location>
</feature>
<proteinExistence type="predicted"/>
<dbReference type="GO" id="GO:0005840">
    <property type="term" value="C:ribosome"/>
    <property type="evidence" value="ECO:0007669"/>
    <property type="project" value="UniProtKB-KW"/>
</dbReference>
<protein>
    <submittedName>
        <fullName evidence="3">Ribosomal protein L7/L12</fullName>
    </submittedName>
</protein>
<dbReference type="AlphaFoldDB" id="A0AAW8DJ80"/>
<gene>
    <name evidence="3" type="ORF">J2S90_003906</name>
    <name evidence="4" type="ORF">J2S93_004050</name>
</gene>
<dbReference type="Proteomes" id="UP001230951">
    <property type="component" value="Unassembled WGS sequence"/>
</dbReference>
<accession>A0AAW8DJ80</accession>
<evidence type="ECO:0000313" key="5">
    <source>
        <dbReference type="Proteomes" id="UP001230951"/>
    </source>
</evidence>
<keyword evidence="3" id="KW-0689">Ribosomal protein</keyword>
<sequence>MGFTIGDVLLVAMPVVILVAVIWALTAAFKPRNSGLSDAERYQRELAARSAAHQAAQVQAATAARARIDASTRPSQNAQQQSQQDSQSRAALRAQAGAGPGVGQAGYNGPILPNGQLNPQFALQLQGMVRSGQKIQAIKLLRQTTHSDLLTAKNYIDRL</sequence>
<evidence type="ECO:0000313" key="4">
    <source>
        <dbReference type="EMBL" id="MDQ0182597.1"/>
    </source>
</evidence>
<evidence type="ECO:0000256" key="2">
    <source>
        <dbReference type="SAM" id="Phobius"/>
    </source>
</evidence>
<evidence type="ECO:0000313" key="3">
    <source>
        <dbReference type="EMBL" id="MDP9906919.1"/>
    </source>
</evidence>
<feature type="compositionally biased region" description="Low complexity" evidence="1">
    <location>
        <begin position="75"/>
        <end position="97"/>
    </location>
</feature>